<keyword evidence="2" id="KW-0067">ATP-binding</keyword>
<dbReference type="EMBL" id="GBHO01001813">
    <property type="protein sequence ID" value="JAG41791.1"/>
    <property type="molecule type" value="Transcribed_RNA"/>
</dbReference>
<organism evidence="2">
    <name type="scientific">Lygus hesperus</name>
    <name type="common">Western plant bug</name>
    <dbReference type="NCBI Taxonomy" id="30085"/>
    <lineage>
        <taxon>Eukaryota</taxon>
        <taxon>Metazoa</taxon>
        <taxon>Ecdysozoa</taxon>
        <taxon>Arthropoda</taxon>
        <taxon>Hexapoda</taxon>
        <taxon>Insecta</taxon>
        <taxon>Pterygota</taxon>
        <taxon>Neoptera</taxon>
        <taxon>Paraneoptera</taxon>
        <taxon>Hemiptera</taxon>
        <taxon>Heteroptera</taxon>
        <taxon>Panheteroptera</taxon>
        <taxon>Cimicomorpha</taxon>
        <taxon>Miridae</taxon>
        <taxon>Mirini</taxon>
        <taxon>Lygus</taxon>
    </lineage>
</organism>
<proteinExistence type="predicted"/>
<sequence>MKNAEHAVDGLEDGGSSAHSWPGSKNSTKNIENVGGAVESLRSTETTRQAEDRGMGSPESGSSTTAEGVLCNTESGNPCDDSWRSSNEERVPQQQQNYHT</sequence>
<accession>A0A0A9ZCZ4</accession>
<dbReference type="AlphaFoldDB" id="A0A0A9ZCZ4"/>
<dbReference type="GO" id="GO:0004386">
    <property type="term" value="F:helicase activity"/>
    <property type="evidence" value="ECO:0007669"/>
    <property type="project" value="UniProtKB-KW"/>
</dbReference>
<feature type="compositionally biased region" description="Basic and acidic residues" evidence="1">
    <location>
        <begin position="81"/>
        <end position="91"/>
    </location>
</feature>
<feature type="region of interest" description="Disordered" evidence="1">
    <location>
        <begin position="1"/>
        <end position="100"/>
    </location>
</feature>
<protein>
    <submittedName>
        <fullName evidence="2">Putative ATP-dependent RNA helicase DDX5</fullName>
    </submittedName>
</protein>
<keyword evidence="2" id="KW-0547">Nucleotide-binding</keyword>
<keyword evidence="2" id="KW-0347">Helicase</keyword>
<name>A0A0A9ZCZ4_LYGHE</name>
<keyword evidence="2" id="KW-0378">Hydrolase</keyword>
<gene>
    <name evidence="2" type="primary">Ddx5</name>
    <name evidence="2" type="ORF">CM83_102292</name>
</gene>
<reference evidence="2" key="2">
    <citation type="submission" date="2014-07" db="EMBL/GenBank/DDBJ databases">
        <authorList>
            <person name="Hull J."/>
        </authorList>
    </citation>
    <scope>NUCLEOTIDE SEQUENCE</scope>
</reference>
<reference evidence="2" key="1">
    <citation type="journal article" date="2014" name="PLoS ONE">
        <title>Transcriptome-Based Identification of ABC Transporters in the Western Tarnished Plant Bug Lygus hesperus.</title>
        <authorList>
            <person name="Hull J.J."/>
            <person name="Chaney K."/>
            <person name="Geib S.M."/>
            <person name="Fabrick J.A."/>
            <person name="Brent C.S."/>
            <person name="Walsh D."/>
            <person name="Lavine L.C."/>
        </authorList>
    </citation>
    <scope>NUCLEOTIDE SEQUENCE</scope>
</reference>
<feature type="compositionally biased region" description="Polar residues" evidence="1">
    <location>
        <begin position="17"/>
        <end position="31"/>
    </location>
</feature>
<evidence type="ECO:0000313" key="2">
    <source>
        <dbReference type="EMBL" id="JAG41791.1"/>
    </source>
</evidence>
<feature type="compositionally biased region" description="Polar residues" evidence="1">
    <location>
        <begin position="59"/>
        <end position="76"/>
    </location>
</feature>
<evidence type="ECO:0000256" key="1">
    <source>
        <dbReference type="SAM" id="MobiDB-lite"/>
    </source>
</evidence>